<proteinExistence type="predicted"/>
<evidence type="ECO:0000313" key="1">
    <source>
        <dbReference type="EMBL" id="OAA41622.1"/>
    </source>
</evidence>
<dbReference type="Proteomes" id="UP000076744">
    <property type="component" value="Unassembled WGS sequence"/>
</dbReference>
<keyword evidence="2" id="KW-1185">Reference proteome</keyword>
<sequence>MAWELGVEKLLGLLEKVTPAIALSKADDDEVSPSGIDELLDDDEEIWEDFSVDEPLEDILDDKSAGDLLMRFEEKHTLDDSVDDSI</sequence>
<organism evidence="1 2">
    <name type="scientific">Cordyceps fumosorosea (strain ARSEF 2679)</name>
    <name type="common">Isaria fumosorosea</name>
    <dbReference type="NCBI Taxonomy" id="1081104"/>
    <lineage>
        <taxon>Eukaryota</taxon>
        <taxon>Fungi</taxon>
        <taxon>Dikarya</taxon>
        <taxon>Ascomycota</taxon>
        <taxon>Pezizomycotina</taxon>
        <taxon>Sordariomycetes</taxon>
        <taxon>Hypocreomycetidae</taxon>
        <taxon>Hypocreales</taxon>
        <taxon>Cordycipitaceae</taxon>
        <taxon>Cordyceps</taxon>
    </lineage>
</organism>
<dbReference type="AlphaFoldDB" id="A0A167CVE5"/>
<dbReference type="RefSeq" id="XP_018699444.1">
    <property type="nucleotide sequence ID" value="XM_018853369.1"/>
</dbReference>
<dbReference type="EMBL" id="AZHB01000070">
    <property type="protein sequence ID" value="OAA41622.1"/>
    <property type="molecule type" value="Genomic_DNA"/>
</dbReference>
<comment type="caution">
    <text evidence="1">The sequence shown here is derived from an EMBL/GenBank/DDBJ whole genome shotgun (WGS) entry which is preliminary data.</text>
</comment>
<gene>
    <name evidence="1" type="ORF">ISF_09768</name>
</gene>
<dbReference type="GeneID" id="30026060"/>
<dbReference type="OrthoDB" id="5087660at2759"/>
<accession>A0A167CVE5</accession>
<name>A0A167CVE5_CORFA</name>
<evidence type="ECO:0000313" key="2">
    <source>
        <dbReference type="Proteomes" id="UP000076744"/>
    </source>
</evidence>
<protein>
    <submittedName>
        <fullName evidence="1">Uncharacterized protein</fullName>
    </submittedName>
</protein>
<reference evidence="1 2" key="1">
    <citation type="journal article" date="2016" name="Genome Biol. Evol.">
        <title>Divergent and convergent evolution of fungal pathogenicity.</title>
        <authorList>
            <person name="Shang Y."/>
            <person name="Xiao G."/>
            <person name="Zheng P."/>
            <person name="Cen K."/>
            <person name="Zhan S."/>
            <person name="Wang C."/>
        </authorList>
    </citation>
    <scope>NUCLEOTIDE SEQUENCE [LARGE SCALE GENOMIC DNA]</scope>
    <source>
        <strain evidence="1 2">ARSEF 2679</strain>
    </source>
</reference>